<dbReference type="Proteomes" id="UP000092698">
    <property type="component" value="Chromosome"/>
</dbReference>
<dbReference type="RefSeq" id="WP_083989501.1">
    <property type="nucleotide sequence ID" value="NZ_CP016545.1"/>
</dbReference>
<feature type="chain" id="PRO_5008884539" evidence="1">
    <location>
        <begin position="22"/>
        <end position="212"/>
    </location>
</feature>
<keyword evidence="1" id="KW-0732">Signal</keyword>
<evidence type="ECO:0000313" key="4">
    <source>
        <dbReference type="Proteomes" id="UP000092698"/>
    </source>
</evidence>
<dbReference type="KEGG" id="anh:A6F65_02385"/>
<evidence type="ECO:0000256" key="1">
    <source>
        <dbReference type="SAM" id="SignalP"/>
    </source>
</evidence>
<dbReference type="STRING" id="645517.A6F65_02385"/>
<feature type="domain" description="Peptidase C51" evidence="2">
    <location>
        <begin position="21"/>
        <end position="146"/>
    </location>
</feature>
<accession>A0A1C7DB74</accession>
<evidence type="ECO:0000313" key="3">
    <source>
        <dbReference type="EMBL" id="ANU08667.1"/>
    </source>
</evidence>
<name>A0A1C7DB74_9SPHN</name>
<dbReference type="Gene3D" id="3.90.1720.10">
    <property type="entry name" value="endopeptidase domain like (from Nostoc punctiforme)"/>
    <property type="match status" value="1"/>
</dbReference>
<dbReference type="EMBL" id="CP016545">
    <property type="protein sequence ID" value="ANU08667.1"/>
    <property type="molecule type" value="Genomic_DNA"/>
</dbReference>
<proteinExistence type="predicted"/>
<keyword evidence="4" id="KW-1185">Reference proteome</keyword>
<organism evidence="3 4">
    <name type="scientific">Paraurantiacibacter namhicola</name>
    <dbReference type="NCBI Taxonomy" id="645517"/>
    <lineage>
        <taxon>Bacteria</taxon>
        <taxon>Pseudomonadati</taxon>
        <taxon>Pseudomonadota</taxon>
        <taxon>Alphaproteobacteria</taxon>
        <taxon>Sphingomonadales</taxon>
        <taxon>Erythrobacteraceae</taxon>
        <taxon>Paraurantiacibacter</taxon>
    </lineage>
</organism>
<dbReference type="SUPFAM" id="SSF54001">
    <property type="entry name" value="Cysteine proteinases"/>
    <property type="match status" value="1"/>
</dbReference>
<dbReference type="PROSITE" id="PS50911">
    <property type="entry name" value="CHAP"/>
    <property type="match status" value="1"/>
</dbReference>
<feature type="signal peptide" evidence="1">
    <location>
        <begin position="1"/>
        <end position="21"/>
    </location>
</feature>
<evidence type="ECO:0000259" key="2">
    <source>
        <dbReference type="PROSITE" id="PS50911"/>
    </source>
</evidence>
<reference evidence="3 4" key="1">
    <citation type="submission" date="2016-07" db="EMBL/GenBank/DDBJ databases">
        <title>Complete genome sequence of Altererythrobacter namhicola JCM 16345T, containing esterase-encoding genes.</title>
        <authorList>
            <person name="Cheng H."/>
            <person name="Wu Y.-H."/>
            <person name="Jian S.-L."/>
            <person name="Huo Y.-Y."/>
            <person name="Wang C.-S."/>
            <person name="Xu X.-W."/>
        </authorList>
    </citation>
    <scope>NUCLEOTIDE SEQUENCE [LARGE SCALE GENOMIC DNA]</scope>
    <source>
        <strain evidence="3 4">JCM 16345</strain>
    </source>
</reference>
<gene>
    <name evidence="3" type="ORF">A6F65_02385</name>
</gene>
<dbReference type="InterPro" id="IPR007921">
    <property type="entry name" value="CHAP_dom"/>
</dbReference>
<dbReference type="AlphaFoldDB" id="A0A1C7DB74"/>
<dbReference type="OrthoDB" id="7279151at2"/>
<protein>
    <submittedName>
        <fullName evidence="3">CHAP domain protein</fullName>
    </submittedName>
</protein>
<sequence>MKTTHALTILAAASAALSAPAAGKPRPYSAELTARAKSELPPYLQCVPYAREVSGIGIYGDAYTWWSQAEGRYARGRQPKVGAVLAFKPHGNMRLGHVAAVSKIVDSRRILLRHANWSPINGRRGQVEDDVMAVDVSEANDWSAVRVWYHPLQALGKTAWPVHGFIYSGKPADSHKQQWASASHVRQPAPAPVQPRRDVKPSRQFTAAFSGF</sequence>
<dbReference type="Pfam" id="PF05257">
    <property type="entry name" value="CHAP"/>
    <property type="match status" value="1"/>
</dbReference>
<dbReference type="PATRIC" id="fig|645517.4.peg.2370"/>
<dbReference type="InterPro" id="IPR038765">
    <property type="entry name" value="Papain-like_cys_pep_sf"/>
</dbReference>